<dbReference type="AlphaFoldDB" id="A0A0K1Q986"/>
<organism evidence="2 3">
    <name type="scientific">Labilithrix luteola</name>
    <dbReference type="NCBI Taxonomy" id="1391654"/>
    <lineage>
        <taxon>Bacteria</taxon>
        <taxon>Pseudomonadati</taxon>
        <taxon>Myxococcota</taxon>
        <taxon>Polyangia</taxon>
        <taxon>Polyangiales</taxon>
        <taxon>Labilitrichaceae</taxon>
        <taxon>Labilithrix</taxon>
    </lineage>
</organism>
<dbReference type="KEGG" id="llu:AKJ09_09019"/>
<evidence type="ECO:0000313" key="2">
    <source>
        <dbReference type="EMBL" id="AKV02356.1"/>
    </source>
</evidence>
<dbReference type="Proteomes" id="UP000064967">
    <property type="component" value="Chromosome"/>
</dbReference>
<gene>
    <name evidence="2" type="ORF">AKJ09_09019</name>
</gene>
<evidence type="ECO:0000256" key="1">
    <source>
        <dbReference type="SAM" id="MobiDB-lite"/>
    </source>
</evidence>
<name>A0A0K1Q986_9BACT</name>
<reference evidence="2 3" key="1">
    <citation type="submission" date="2015-08" db="EMBL/GenBank/DDBJ databases">
        <authorList>
            <person name="Babu N.S."/>
            <person name="Beckwith C.J."/>
            <person name="Beseler K.G."/>
            <person name="Brison A."/>
            <person name="Carone J.V."/>
            <person name="Caskin T.P."/>
            <person name="Diamond M."/>
            <person name="Durham M.E."/>
            <person name="Foxe J.M."/>
            <person name="Go M."/>
            <person name="Henderson B.A."/>
            <person name="Jones I.B."/>
            <person name="McGettigan J.A."/>
            <person name="Micheletti S.J."/>
            <person name="Nasrallah M.E."/>
            <person name="Ortiz D."/>
            <person name="Piller C.R."/>
            <person name="Privatt S.R."/>
            <person name="Schneider S.L."/>
            <person name="Sharp S."/>
            <person name="Smith T.C."/>
            <person name="Stanton J.D."/>
            <person name="Ullery H.E."/>
            <person name="Wilson R.J."/>
            <person name="Serrano M.G."/>
            <person name="Buck G."/>
            <person name="Lee V."/>
            <person name="Wang Y."/>
            <person name="Carvalho R."/>
            <person name="Voegtly L."/>
            <person name="Shi R."/>
            <person name="Duckworth R."/>
            <person name="Johnson A."/>
            <person name="Loviza R."/>
            <person name="Walstead R."/>
            <person name="Shah Z."/>
            <person name="Kiflezghi M."/>
            <person name="Wade K."/>
            <person name="Ball S.L."/>
            <person name="Bradley K.W."/>
            <person name="Asai D.J."/>
            <person name="Bowman C.A."/>
            <person name="Russell D.A."/>
            <person name="Pope W.H."/>
            <person name="Jacobs-Sera D."/>
            <person name="Hendrix R.W."/>
            <person name="Hatfull G.F."/>
        </authorList>
    </citation>
    <scope>NUCLEOTIDE SEQUENCE [LARGE SCALE GENOMIC DNA]</scope>
    <source>
        <strain evidence="2 3">DSM 27648</strain>
    </source>
</reference>
<dbReference type="RefSeq" id="WP_146653287.1">
    <property type="nucleotide sequence ID" value="NZ_CP012333.1"/>
</dbReference>
<evidence type="ECO:0008006" key="4">
    <source>
        <dbReference type="Google" id="ProtNLM"/>
    </source>
</evidence>
<dbReference type="OrthoDB" id="5518784at2"/>
<evidence type="ECO:0000313" key="3">
    <source>
        <dbReference type="Proteomes" id="UP000064967"/>
    </source>
</evidence>
<keyword evidence="3" id="KW-1185">Reference proteome</keyword>
<accession>A0A0K1Q986</accession>
<protein>
    <recommendedName>
        <fullName evidence="4">TonB C-terminal domain-containing protein</fullName>
    </recommendedName>
</protein>
<feature type="region of interest" description="Disordered" evidence="1">
    <location>
        <begin position="1"/>
        <end position="25"/>
    </location>
</feature>
<feature type="compositionally biased region" description="Basic and acidic residues" evidence="1">
    <location>
        <begin position="1"/>
        <end position="21"/>
    </location>
</feature>
<dbReference type="EMBL" id="CP012333">
    <property type="protein sequence ID" value="AKV02356.1"/>
    <property type="molecule type" value="Genomic_DNA"/>
</dbReference>
<dbReference type="STRING" id="1391654.AKJ09_09019"/>
<sequence>MSIAGERPESGVRIALERPRDGGPPWSYTGAAYVPDDTFALKVLVTAEGTVEVEVQAKGDSGNPPPADLAEKVRLIVRTAFRQAKTDDEPPARRIVRWRGEK</sequence>
<proteinExistence type="predicted"/>